<evidence type="ECO:0000313" key="3">
    <source>
        <dbReference type="Proteomes" id="UP001381693"/>
    </source>
</evidence>
<gene>
    <name evidence="2" type="ORF">SK128_005411</name>
</gene>
<feature type="compositionally biased region" description="Low complexity" evidence="1">
    <location>
        <begin position="36"/>
        <end position="46"/>
    </location>
</feature>
<feature type="compositionally biased region" description="Polar residues" evidence="1">
    <location>
        <begin position="366"/>
        <end position="380"/>
    </location>
</feature>
<feature type="region of interest" description="Disordered" evidence="1">
    <location>
        <begin position="690"/>
        <end position="802"/>
    </location>
</feature>
<feature type="compositionally biased region" description="Basic and acidic residues" evidence="1">
    <location>
        <begin position="754"/>
        <end position="770"/>
    </location>
</feature>
<sequence length="802" mass="89700">RFGPDAFSGPPPGFPQVRPPNFRPDGPSGRVGPGGFNSFVPVPGFGPPGTAGAAGGPPRMMGGPPPGPRGPAGMRGENFGPVGIGMLSGPSGPGFGPRGMHAPGGFSAPRGLLGPPPLGLGSVLGGRPPLLGEMAGRPNGPGMWMDGPGPRFQGHEPHGAPQGLRDGIPDRPPWDTERAREDRASEVERFRDERGRGDERSRDLDRDRSRDDHFRDDIPREDRSRDDRSRDDRPRDERDRSRDDRMRDNRSRDDRSRDDRFRDDRSRDERYREDRYRDDRSRGDRFRDDRSRENRQRDDRYRDDRSRDDRPWDGNRYRDDRSRDYERRDEKRPWEKSRWGPQIEEVPPMCIEEPEPDSWDIWAKINTGNPSDNPSGNTFAHSDDFDVAKVDPNDDLPEKAKEAEGTKNMTNVTSNLKMEGDAKDVVNSETMHSATEMIKVAQIKPNTTEKCKESELCESLDKEENNESLTKQDPLSDAGDTKESLGNKPDIPFESDDVHYKPVAAESPFIKTDDVQVETTNDAKTAEDRVDAIVQPLALQAPYVVNKETVSEEMTNSKNTAFKLNVSQATCAEASDVNLEIGKSSINSSSPMEAKYGNQMEIDDSLKSSTSYSSSQIMDDSVNVKIDERCNRMQIEDSNMDIDMQQDYARNTDKDSSLEEESSTCLESNENQNHFRNSPRKTYEVCENQPNVQPQGSLSPQGNTEEFVIHSDPASARSMNESYQQSAEPEVDHQRSSSPSAYELSLEASMNITTHEEPCSPEQVEERDGDGQANEGFDDSIDQPIESQEGQDVDEGGPVNED</sequence>
<dbReference type="Proteomes" id="UP001381693">
    <property type="component" value="Unassembled WGS sequence"/>
</dbReference>
<name>A0AAN8X7Y7_HALRR</name>
<feature type="compositionally biased region" description="Low complexity" evidence="1">
    <location>
        <begin position="109"/>
        <end position="132"/>
    </location>
</feature>
<feature type="region of interest" description="Disordered" evidence="1">
    <location>
        <begin position="650"/>
        <end position="677"/>
    </location>
</feature>
<feature type="compositionally biased region" description="Acidic residues" evidence="1">
    <location>
        <begin position="789"/>
        <end position="802"/>
    </location>
</feature>
<evidence type="ECO:0000313" key="2">
    <source>
        <dbReference type="EMBL" id="KAK7076143.1"/>
    </source>
</evidence>
<reference evidence="2 3" key="1">
    <citation type="submission" date="2023-11" db="EMBL/GenBank/DDBJ databases">
        <title>Halocaridina rubra genome assembly.</title>
        <authorList>
            <person name="Smith C."/>
        </authorList>
    </citation>
    <scope>NUCLEOTIDE SEQUENCE [LARGE SCALE GENOMIC DNA]</scope>
    <source>
        <strain evidence="2">EP-1</strain>
        <tissue evidence="2">Whole</tissue>
    </source>
</reference>
<feature type="compositionally biased region" description="Basic and acidic residues" evidence="1">
    <location>
        <begin position="167"/>
        <end position="338"/>
    </location>
</feature>
<feature type="region of interest" description="Disordered" evidence="1">
    <location>
        <begin position="447"/>
        <end position="500"/>
    </location>
</feature>
<keyword evidence="3" id="KW-1185">Reference proteome</keyword>
<feature type="compositionally biased region" description="Polar residues" evidence="1">
    <location>
        <begin position="407"/>
        <end position="416"/>
    </location>
</feature>
<feature type="compositionally biased region" description="Polar residues" evidence="1">
    <location>
        <begin position="690"/>
        <end position="704"/>
    </location>
</feature>
<comment type="caution">
    <text evidence="2">The sequence shown here is derived from an EMBL/GenBank/DDBJ whole genome shotgun (WGS) entry which is preliminary data.</text>
</comment>
<feature type="region of interest" description="Disordered" evidence="1">
    <location>
        <begin position="1"/>
        <end position="421"/>
    </location>
</feature>
<feature type="compositionally biased region" description="Basic and acidic residues" evidence="1">
    <location>
        <begin position="381"/>
        <end position="405"/>
    </location>
</feature>
<evidence type="ECO:0000256" key="1">
    <source>
        <dbReference type="SAM" id="MobiDB-lite"/>
    </source>
</evidence>
<feature type="compositionally biased region" description="Pro residues" evidence="1">
    <location>
        <begin position="9"/>
        <end position="22"/>
    </location>
</feature>
<proteinExistence type="predicted"/>
<dbReference type="EMBL" id="JAXCGZ010009827">
    <property type="protein sequence ID" value="KAK7076143.1"/>
    <property type="molecule type" value="Genomic_DNA"/>
</dbReference>
<protein>
    <submittedName>
        <fullName evidence="2">Uncharacterized protein</fullName>
    </submittedName>
</protein>
<feature type="compositionally biased region" description="Polar residues" evidence="1">
    <location>
        <begin position="717"/>
        <end position="727"/>
    </location>
</feature>
<accession>A0AAN8X7Y7</accession>
<feature type="non-terminal residue" evidence="2">
    <location>
        <position position="1"/>
    </location>
</feature>
<feature type="compositionally biased region" description="Basic and acidic residues" evidence="1">
    <location>
        <begin position="447"/>
        <end position="465"/>
    </location>
</feature>
<dbReference type="AlphaFoldDB" id="A0AAN8X7Y7"/>
<organism evidence="2 3">
    <name type="scientific">Halocaridina rubra</name>
    <name type="common">Hawaiian red shrimp</name>
    <dbReference type="NCBI Taxonomy" id="373956"/>
    <lineage>
        <taxon>Eukaryota</taxon>
        <taxon>Metazoa</taxon>
        <taxon>Ecdysozoa</taxon>
        <taxon>Arthropoda</taxon>
        <taxon>Crustacea</taxon>
        <taxon>Multicrustacea</taxon>
        <taxon>Malacostraca</taxon>
        <taxon>Eumalacostraca</taxon>
        <taxon>Eucarida</taxon>
        <taxon>Decapoda</taxon>
        <taxon>Pleocyemata</taxon>
        <taxon>Caridea</taxon>
        <taxon>Atyoidea</taxon>
        <taxon>Atyidae</taxon>
        <taxon>Halocaridina</taxon>
    </lineage>
</organism>